<comment type="caution">
    <text evidence="1">The sequence shown here is derived from an EMBL/GenBank/DDBJ whole genome shotgun (WGS) entry which is preliminary data.</text>
</comment>
<gene>
    <name evidence="1" type="ORF">IC621_07930</name>
</gene>
<sequence length="211" mass="25130">MNNIINFKHLRQEKEKQFEAGFIQIYKDFHHYLMKQVNIREKVRAKHFLKDLTKKDVSFNLEDHIFIDWFGFDYLTVQDLTLFQLYLKRSDIKAMNRSHAVQQAVLLANVLEPFKIAQLTGSDIVVEKLDTKESARFKRSVFPSKLQNHDFIFVRNVPIFDYNLPLGSFVLIEDSTIIKRLMFHYKSQSNIGWRTFLKKYAIQYVMKGKTV</sequence>
<accession>A0A926NFH8</accession>
<proteinExistence type="predicted"/>
<dbReference type="AlphaFoldDB" id="A0A926NFH8"/>
<dbReference type="RefSeq" id="WP_191157497.1">
    <property type="nucleotide sequence ID" value="NZ_JACXAI010000007.1"/>
</dbReference>
<protein>
    <submittedName>
        <fullName evidence="1">Uncharacterized protein</fullName>
    </submittedName>
</protein>
<name>A0A926NFH8_9BACI</name>
<dbReference type="Proteomes" id="UP000626844">
    <property type="component" value="Unassembled WGS sequence"/>
</dbReference>
<evidence type="ECO:0000313" key="2">
    <source>
        <dbReference type="Proteomes" id="UP000626844"/>
    </source>
</evidence>
<reference evidence="1" key="1">
    <citation type="submission" date="2020-09" db="EMBL/GenBank/DDBJ databases">
        <title>A novel bacterium of genus Bacillus, isolated from South China Sea.</title>
        <authorList>
            <person name="Huang H."/>
            <person name="Mo K."/>
            <person name="Hu Y."/>
        </authorList>
    </citation>
    <scope>NUCLEOTIDE SEQUENCE</scope>
    <source>
        <strain evidence="1">IB182487</strain>
    </source>
</reference>
<evidence type="ECO:0000313" key="1">
    <source>
        <dbReference type="EMBL" id="MBD1380155.1"/>
    </source>
</evidence>
<keyword evidence="2" id="KW-1185">Reference proteome</keyword>
<organism evidence="1 2">
    <name type="scientific">Metabacillus arenae</name>
    <dbReference type="NCBI Taxonomy" id="2771434"/>
    <lineage>
        <taxon>Bacteria</taxon>
        <taxon>Bacillati</taxon>
        <taxon>Bacillota</taxon>
        <taxon>Bacilli</taxon>
        <taxon>Bacillales</taxon>
        <taxon>Bacillaceae</taxon>
        <taxon>Metabacillus</taxon>
    </lineage>
</organism>
<dbReference type="EMBL" id="JACXAI010000007">
    <property type="protein sequence ID" value="MBD1380155.1"/>
    <property type="molecule type" value="Genomic_DNA"/>
</dbReference>